<reference evidence="2" key="1">
    <citation type="journal article" date="2016" name="Front. Microbiol.">
        <title>Genome Sequence of the Piezophilic, Mesophilic Sulfate-Reducing Bacterium Desulfovibrio indicus J2T.</title>
        <authorList>
            <person name="Cao J."/>
            <person name="Maignien L."/>
            <person name="Shao Z."/>
            <person name="Alain K."/>
            <person name="Jebbar M."/>
        </authorList>
    </citation>
    <scope>NUCLEOTIDE SEQUENCE</scope>
    <source>
        <strain evidence="2">JCM 32048</strain>
    </source>
</reference>
<dbReference type="Gene3D" id="1.10.1220.10">
    <property type="entry name" value="Met repressor-like"/>
    <property type="match status" value="1"/>
</dbReference>
<comment type="caution">
    <text evidence="2">The sequence shown here is derived from an EMBL/GenBank/DDBJ whole genome shotgun (WGS) entry which is preliminary data.</text>
</comment>
<dbReference type="Proteomes" id="UP001055286">
    <property type="component" value="Unassembled WGS sequence"/>
</dbReference>
<keyword evidence="3" id="KW-1185">Reference proteome</keyword>
<organism evidence="2 3">
    <name type="scientific">Methylobacterium frigidaeris</name>
    <dbReference type="NCBI Taxonomy" id="2038277"/>
    <lineage>
        <taxon>Bacteria</taxon>
        <taxon>Pseudomonadati</taxon>
        <taxon>Pseudomonadota</taxon>
        <taxon>Alphaproteobacteria</taxon>
        <taxon>Hyphomicrobiales</taxon>
        <taxon>Methylobacteriaceae</taxon>
        <taxon>Methylobacterium</taxon>
    </lineage>
</organism>
<dbReference type="RefSeq" id="WP_133123103.1">
    <property type="nucleotide sequence ID" value="NZ_BPQJ01000035.1"/>
</dbReference>
<dbReference type="AlphaFoldDB" id="A0AA37HG83"/>
<feature type="region of interest" description="Disordered" evidence="1">
    <location>
        <begin position="1"/>
        <end position="27"/>
    </location>
</feature>
<gene>
    <name evidence="2" type="ORF">MPEAHAMD_5391</name>
</gene>
<proteinExistence type="predicted"/>
<accession>A0AA37HG83</accession>
<reference evidence="2" key="2">
    <citation type="submission" date="2021-08" db="EMBL/GenBank/DDBJ databases">
        <authorList>
            <person name="Tani A."/>
            <person name="Ola A."/>
            <person name="Ogura Y."/>
            <person name="Katsura K."/>
            <person name="Hayashi T."/>
        </authorList>
    </citation>
    <scope>NUCLEOTIDE SEQUENCE</scope>
    <source>
        <strain evidence="2">JCM 32048</strain>
    </source>
</reference>
<dbReference type="InterPro" id="IPR013321">
    <property type="entry name" value="Arc_rbn_hlx_hlx"/>
</dbReference>
<sequence>MDKKEKSPRPPSMPPKLQPNTPTDRINVKVPVTWLDRLDEWRSKQRPIPNRSEAIRQIVDMHLDQVELASPGKKT</sequence>
<dbReference type="GO" id="GO:0006355">
    <property type="term" value="P:regulation of DNA-templated transcription"/>
    <property type="evidence" value="ECO:0007669"/>
    <property type="project" value="InterPro"/>
</dbReference>
<evidence type="ECO:0000313" key="2">
    <source>
        <dbReference type="EMBL" id="GJD65204.1"/>
    </source>
</evidence>
<name>A0AA37HG83_9HYPH</name>
<dbReference type="CDD" id="cd22231">
    <property type="entry name" value="RHH_NikR_HicB-like"/>
    <property type="match status" value="1"/>
</dbReference>
<protein>
    <submittedName>
        <fullName evidence="2">Uncharacterized protein</fullName>
    </submittedName>
</protein>
<evidence type="ECO:0000256" key="1">
    <source>
        <dbReference type="SAM" id="MobiDB-lite"/>
    </source>
</evidence>
<evidence type="ECO:0000313" key="3">
    <source>
        <dbReference type="Proteomes" id="UP001055286"/>
    </source>
</evidence>
<dbReference type="EMBL" id="BPQJ01000035">
    <property type="protein sequence ID" value="GJD65204.1"/>
    <property type="molecule type" value="Genomic_DNA"/>
</dbReference>